<evidence type="ECO:0000313" key="3">
    <source>
        <dbReference type="Proteomes" id="UP000076532"/>
    </source>
</evidence>
<gene>
    <name evidence="2" type="ORF">FIBSPDRAFT_955458</name>
</gene>
<organism evidence="2 3">
    <name type="scientific">Athelia psychrophila</name>
    <dbReference type="NCBI Taxonomy" id="1759441"/>
    <lineage>
        <taxon>Eukaryota</taxon>
        <taxon>Fungi</taxon>
        <taxon>Dikarya</taxon>
        <taxon>Basidiomycota</taxon>
        <taxon>Agaricomycotina</taxon>
        <taxon>Agaricomycetes</taxon>
        <taxon>Agaricomycetidae</taxon>
        <taxon>Atheliales</taxon>
        <taxon>Atheliaceae</taxon>
        <taxon>Athelia</taxon>
    </lineage>
</organism>
<dbReference type="SUPFAM" id="SSF54695">
    <property type="entry name" value="POZ domain"/>
    <property type="match status" value="1"/>
</dbReference>
<protein>
    <recommendedName>
        <fullName evidence="1">BTB domain-containing protein</fullName>
    </recommendedName>
</protein>
<sequence length="328" mass="36014">MAEISSYEPADTEAAAHPITEASAPFNRADADAILRSSNNVDFRISKLLLSMGSPFFEDMFSLPQSPTIPADDESQTKDSLPVIQVSENGEILRLLLSMCYPLEVVQPTALDNLKLEDVDLLLGAAMKYSLEKVEKRVREALIAPNRISDNAAHVFAIACRHRMDVEARVAAKATLSQASLLDGIFGPEMHSLSSTQLFALLKYHQDCVQAARQAVANFSWFPNDPNPPSTYCHECKGSLRSFSHCPVGTALSDAVSEVLLHRFPGKEDIESAMELHAQYPMIKCNRCATIKVGGSLNSLLKSKRESMDLFFSLLDSTVSLVPLDLQL</sequence>
<accession>A0A166HXK0</accession>
<dbReference type="SMART" id="SM00225">
    <property type="entry name" value="BTB"/>
    <property type="match status" value="1"/>
</dbReference>
<dbReference type="Pfam" id="PF00651">
    <property type="entry name" value="BTB"/>
    <property type="match status" value="1"/>
</dbReference>
<dbReference type="STRING" id="436010.A0A166HXK0"/>
<reference evidence="2 3" key="1">
    <citation type="journal article" date="2016" name="Mol. Biol. Evol.">
        <title>Comparative Genomics of Early-Diverging Mushroom-Forming Fungi Provides Insights into the Origins of Lignocellulose Decay Capabilities.</title>
        <authorList>
            <person name="Nagy L.G."/>
            <person name="Riley R."/>
            <person name="Tritt A."/>
            <person name="Adam C."/>
            <person name="Daum C."/>
            <person name="Floudas D."/>
            <person name="Sun H."/>
            <person name="Yadav J.S."/>
            <person name="Pangilinan J."/>
            <person name="Larsson K.H."/>
            <person name="Matsuura K."/>
            <person name="Barry K."/>
            <person name="Labutti K."/>
            <person name="Kuo R."/>
            <person name="Ohm R.A."/>
            <person name="Bhattacharya S.S."/>
            <person name="Shirouzu T."/>
            <person name="Yoshinaga Y."/>
            <person name="Martin F.M."/>
            <person name="Grigoriev I.V."/>
            <person name="Hibbett D.S."/>
        </authorList>
    </citation>
    <scope>NUCLEOTIDE SEQUENCE [LARGE SCALE GENOMIC DNA]</scope>
    <source>
        <strain evidence="2 3">CBS 109695</strain>
    </source>
</reference>
<dbReference type="OrthoDB" id="3357985at2759"/>
<dbReference type="EMBL" id="KV417564">
    <property type="protein sequence ID" value="KZP19347.1"/>
    <property type="molecule type" value="Genomic_DNA"/>
</dbReference>
<evidence type="ECO:0000313" key="2">
    <source>
        <dbReference type="EMBL" id="KZP19347.1"/>
    </source>
</evidence>
<dbReference type="Proteomes" id="UP000076532">
    <property type="component" value="Unassembled WGS sequence"/>
</dbReference>
<feature type="domain" description="BTB" evidence="1">
    <location>
        <begin position="31"/>
        <end position="109"/>
    </location>
</feature>
<evidence type="ECO:0000259" key="1">
    <source>
        <dbReference type="PROSITE" id="PS50097"/>
    </source>
</evidence>
<dbReference type="AlphaFoldDB" id="A0A166HXK0"/>
<dbReference type="InterPro" id="IPR000210">
    <property type="entry name" value="BTB/POZ_dom"/>
</dbReference>
<name>A0A166HXK0_9AGAM</name>
<proteinExistence type="predicted"/>
<dbReference type="InterPro" id="IPR011333">
    <property type="entry name" value="SKP1/BTB/POZ_sf"/>
</dbReference>
<dbReference type="PROSITE" id="PS50097">
    <property type="entry name" value="BTB"/>
    <property type="match status" value="1"/>
</dbReference>
<keyword evidence="3" id="KW-1185">Reference proteome</keyword>
<dbReference type="Gene3D" id="3.30.710.10">
    <property type="entry name" value="Potassium Channel Kv1.1, Chain A"/>
    <property type="match status" value="1"/>
</dbReference>